<dbReference type="Proteomes" id="UP000885672">
    <property type="component" value="Unassembled WGS sequence"/>
</dbReference>
<organism evidence="1">
    <name type="scientific">candidate division WOR-3 bacterium</name>
    <dbReference type="NCBI Taxonomy" id="2052148"/>
    <lineage>
        <taxon>Bacteria</taxon>
        <taxon>Bacteria division WOR-3</taxon>
    </lineage>
</organism>
<dbReference type="AlphaFoldDB" id="A0A7V0XER6"/>
<protein>
    <recommendedName>
        <fullName evidence="2">TolC family protein</fullName>
    </recommendedName>
</protein>
<dbReference type="GO" id="GO:0015562">
    <property type="term" value="F:efflux transmembrane transporter activity"/>
    <property type="evidence" value="ECO:0007669"/>
    <property type="project" value="InterPro"/>
</dbReference>
<reference evidence="1" key="1">
    <citation type="journal article" date="2020" name="mSystems">
        <title>Genome- and Community-Level Interaction Insights into Carbon Utilization and Element Cycling Functions of Hydrothermarchaeota in Hydrothermal Sediment.</title>
        <authorList>
            <person name="Zhou Z."/>
            <person name="Liu Y."/>
            <person name="Xu W."/>
            <person name="Pan J."/>
            <person name="Luo Z.H."/>
            <person name="Li M."/>
        </authorList>
    </citation>
    <scope>NUCLEOTIDE SEQUENCE [LARGE SCALE GENOMIC DNA]</scope>
    <source>
        <strain evidence="1">SpSt-1182</strain>
    </source>
</reference>
<gene>
    <name evidence="1" type="ORF">ENN51_01395</name>
</gene>
<dbReference type="EMBL" id="DSBX01000051">
    <property type="protein sequence ID" value="HDQ98931.1"/>
    <property type="molecule type" value="Genomic_DNA"/>
</dbReference>
<accession>A0A7V0XER6</accession>
<proteinExistence type="predicted"/>
<evidence type="ECO:0008006" key="2">
    <source>
        <dbReference type="Google" id="ProtNLM"/>
    </source>
</evidence>
<dbReference type="SUPFAM" id="SSF56954">
    <property type="entry name" value="Outer membrane efflux proteins (OEP)"/>
    <property type="match status" value="1"/>
</dbReference>
<comment type="caution">
    <text evidence="1">The sequence shown here is derived from an EMBL/GenBank/DDBJ whole genome shotgun (WGS) entry which is preliminary data.</text>
</comment>
<evidence type="ECO:0000313" key="1">
    <source>
        <dbReference type="EMBL" id="HDQ98931.1"/>
    </source>
</evidence>
<sequence length="212" mass="23276">SLPGPAALDLPPDDALLAEVERRNPGLEIGRRTRAAADINRVAAWTRALPGISAYWTSNWSDSVLPRRPEDWTDSDTRSWGVRATFPLLDLKSWLLGVVDATNDARRARTSSRAAVYQLRSTATAALLGYTEARRTWEFAHRNLELSERLHDLALAQHRLGNISLADFFGVEADLARARATLTGALCDTYIQAARINYLLGITDPAAPGIGE</sequence>
<dbReference type="Gene3D" id="1.20.1600.10">
    <property type="entry name" value="Outer membrane efflux proteins (OEP)"/>
    <property type="match status" value="1"/>
</dbReference>
<feature type="non-terminal residue" evidence="1">
    <location>
        <position position="1"/>
    </location>
</feature>
<name>A0A7V0XER6_UNCW3</name>